<name>A0A839AMS5_9FLAO</name>
<dbReference type="EMBL" id="JACGLS010000001">
    <property type="protein sequence ID" value="MBA6155776.1"/>
    <property type="molecule type" value="Genomic_DNA"/>
</dbReference>
<feature type="transmembrane region" description="Helical" evidence="1">
    <location>
        <begin position="188"/>
        <end position="205"/>
    </location>
</feature>
<feature type="transmembrane region" description="Helical" evidence="1">
    <location>
        <begin position="217"/>
        <end position="241"/>
    </location>
</feature>
<keyword evidence="1" id="KW-1133">Transmembrane helix</keyword>
<evidence type="ECO:0000313" key="2">
    <source>
        <dbReference type="EMBL" id="MBA6155776.1"/>
    </source>
</evidence>
<dbReference type="Proteomes" id="UP000563906">
    <property type="component" value="Unassembled WGS sequence"/>
</dbReference>
<comment type="caution">
    <text evidence="2">The sequence shown here is derived from an EMBL/GenBank/DDBJ whole genome shotgun (WGS) entry which is preliminary data.</text>
</comment>
<feature type="transmembrane region" description="Helical" evidence="1">
    <location>
        <begin position="156"/>
        <end position="176"/>
    </location>
</feature>
<accession>A0A839AMS5</accession>
<evidence type="ECO:0000313" key="3">
    <source>
        <dbReference type="Proteomes" id="UP000563906"/>
    </source>
</evidence>
<sequence length="243" mass="28242">MNKKGVVICKNCEVTTLGKYCNNCGQRTSIDEVSFKETFQDLVNGLFSINAPFFLTMKMLLINPGKLLREFLKGKRKIYYKPVSFFILTTILYLIVRSLINYDPMTTAGVKVDGEILAEAGKYMVKNINNIMFVFVFTLGVFLKIFFYKKNTLAEFIAIAFYMIGVYTIIGTFFMFYLKFNNPNYKEVPVILFLIYMIYAITSFFRSKSIVVVFKTCLITLFAFIFYILFGFLFSFLIVWIKS</sequence>
<organism evidence="2 3">
    <name type="scientific">Tenacibaculum pelagium</name>
    <dbReference type="NCBI Taxonomy" id="2759527"/>
    <lineage>
        <taxon>Bacteria</taxon>
        <taxon>Pseudomonadati</taxon>
        <taxon>Bacteroidota</taxon>
        <taxon>Flavobacteriia</taxon>
        <taxon>Flavobacteriales</taxon>
        <taxon>Flavobacteriaceae</taxon>
        <taxon>Tenacibaculum</taxon>
    </lineage>
</organism>
<dbReference type="AlphaFoldDB" id="A0A839AMS5"/>
<gene>
    <name evidence="2" type="ORF">H3Z83_04460</name>
</gene>
<keyword evidence="3" id="KW-1185">Reference proteome</keyword>
<dbReference type="RefSeq" id="WP_182124257.1">
    <property type="nucleotide sequence ID" value="NZ_JACGLS010000001.1"/>
</dbReference>
<dbReference type="InterPro" id="IPR022134">
    <property type="entry name" value="DUF3667"/>
</dbReference>
<reference evidence="2 3" key="1">
    <citation type="submission" date="2020-07" db="EMBL/GenBank/DDBJ databases">
        <title>Bacterium isolated from marine sediment.</title>
        <authorList>
            <person name="Shang D."/>
            <person name="Du Z.-J."/>
        </authorList>
    </citation>
    <scope>NUCLEOTIDE SEQUENCE [LARGE SCALE GENOMIC DNA]</scope>
    <source>
        <strain evidence="2 3">S7007</strain>
    </source>
</reference>
<proteinExistence type="predicted"/>
<evidence type="ECO:0000256" key="1">
    <source>
        <dbReference type="SAM" id="Phobius"/>
    </source>
</evidence>
<keyword evidence="1" id="KW-0472">Membrane</keyword>
<feature type="transmembrane region" description="Helical" evidence="1">
    <location>
        <begin position="128"/>
        <end position="147"/>
    </location>
</feature>
<protein>
    <submittedName>
        <fullName evidence="2">DUF3667 domain-containing protein</fullName>
    </submittedName>
</protein>
<dbReference type="Pfam" id="PF12412">
    <property type="entry name" value="DUF3667"/>
    <property type="match status" value="1"/>
</dbReference>
<keyword evidence="1" id="KW-0812">Transmembrane</keyword>
<feature type="transmembrane region" description="Helical" evidence="1">
    <location>
        <begin position="83"/>
        <end position="100"/>
    </location>
</feature>